<organism evidence="2 3">
    <name type="scientific">Chitinophaga chungangae</name>
    <dbReference type="NCBI Taxonomy" id="2821488"/>
    <lineage>
        <taxon>Bacteria</taxon>
        <taxon>Pseudomonadati</taxon>
        <taxon>Bacteroidota</taxon>
        <taxon>Chitinophagia</taxon>
        <taxon>Chitinophagales</taxon>
        <taxon>Chitinophagaceae</taxon>
        <taxon>Chitinophaga</taxon>
    </lineage>
</organism>
<gene>
    <name evidence="2" type="ORF">J7I43_06150</name>
</gene>
<sequence>MEKLDLAKQYKSYYTAKTKPELIDIEKAQYLSLTGKGDPSARAFADRIQALYATAYTIKFIFKEQGKDFVVPKLEGLWWYDEERFAALSFDETPAVVPRSEWEYRLLIRMPDFVSRQEVASAIDAVVSKKNIRLAKAITLHEMTEGKAVQMLHIGPFEKEPDTLKQLLEFTQARQLQKNGLHHEIYLSDFRKTSSDKLKTILREPVK</sequence>
<evidence type="ECO:0000313" key="2">
    <source>
        <dbReference type="EMBL" id="MBO9151782.1"/>
    </source>
</evidence>
<dbReference type="PIRSF" id="PIRSF031644">
    <property type="entry name" value="UCP031644"/>
    <property type="match status" value="1"/>
</dbReference>
<accession>A0ABS3YAS4</accession>
<evidence type="ECO:0000259" key="1">
    <source>
        <dbReference type="Pfam" id="PF06445"/>
    </source>
</evidence>
<dbReference type="EMBL" id="JAGHKP010000001">
    <property type="protein sequence ID" value="MBO9151782.1"/>
    <property type="molecule type" value="Genomic_DNA"/>
</dbReference>
<name>A0ABS3YAS4_9BACT</name>
<dbReference type="SUPFAM" id="SSF55136">
    <property type="entry name" value="Probable bacterial effector-binding domain"/>
    <property type="match status" value="1"/>
</dbReference>
<protein>
    <submittedName>
        <fullName evidence="2">GyrI-like domain-containing protein</fullName>
    </submittedName>
</protein>
<dbReference type="InterPro" id="IPR029442">
    <property type="entry name" value="GyrI-like"/>
</dbReference>
<dbReference type="Gene3D" id="3.20.80.10">
    <property type="entry name" value="Regulatory factor, effector binding domain"/>
    <property type="match status" value="1"/>
</dbReference>
<dbReference type="Pfam" id="PF06445">
    <property type="entry name" value="GyrI-like"/>
    <property type="match status" value="1"/>
</dbReference>
<comment type="caution">
    <text evidence="2">The sequence shown here is derived from an EMBL/GenBank/DDBJ whole genome shotgun (WGS) entry which is preliminary data.</text>
</comment>
<proteinExistence type="predicted"/>
<dbReference type="InterPro" id="IPR008319">
    <property type="entry name" value="GyrI-like_CCH_Lin2189-like"/>
</dbReference>
<reference evidence="3" key="1">
    <citation type="submission" date="2021-03" db="EMBL/GenBank/DDBJ databases">
        <title>Assistant Professor.</title>
        <authorList>
            <person name="Huq M.A."/>
        </authorList>
    </citation>
    <scope>NUCLEOTIDE SEQUENCE [LARGE SCALE GENOMIC DNA]</scope>
    <source>
        <strain evidence="3">MAH-28</strain>
    </source>
</reference>
<dbReference type="RefSeq" id="WP_209144314.1">
    <property type="nucleotide sequence ID" value="NZ_JAGHKP010000001.1"/>
</dbReference>
<dbReference type="InterPro" id="IPR011256">
    <property type="entry name" value="Reg_factor_effector_dom_sf"/>
</dbReference>
<feature type="domain" description="GyrI-like small molecule binding" evidence="1">
    <location>
        <begin position="132"/>
        <end position="203"/>
    </location>
</feature>
<dbReference type="Proteomes" id="UP000679126">
    <property type="component" value="Unassembled WGS sequence"/>
</dbReference>
<evidence type="ECO:0000313" key="3">
    <source>
        <dbReference type="Proteomes" id="UP000679126"/>
    </source>
</evidence>
<keyword evidence="3" id="KW-1185">Reference proteome</keyword>